<dbReference type="InterPro" id="IPR029493">
    <property type="entry name" value="RecD2-like_HHH"/>
</dbReference>
<keyword evidence="3" id="KW-0238">DNA-binding</keyword>
<dbReference type="GO" id="GO:0017116">
    <property type="term" value="F:single-stranded DNA helicase activity"/>
    <property type="evidence" value="ECO:0007669"/>
    <property type="project" value="TreeGrafter"/>
</dbReference>
<dbReference type="InterPro" id="IPR027417">
    <property type="entry name" value="P-loop_NTPase"/>
</dbReference>
<feature type="binding site" evidence="3">
    <location>
        <begin position="354"/>
        <end position="358"/>
    </location>
    <ligand>
        <name>ATP</name>
        <dbReference type="ChEBI" id="CHEBI:30616"/>
    </ligand>
</feature>
<evidence type="ECO:0000313" key="5">
    <source>
        <dbReference type="EMBL" id="HJC88886.1"/>
    </source>
</evidence>
<dbReference type="InterPro" id="IPR050534">
    <property type="entry name" value="Coronavir_polyprotein_1ab"/>
</dbReference>
<dbReference type="Gene3D" id="1.10.10.2220">
    <property type="match status" value="1"/>
</dbReference>
<dbReference type="Proteomes" id="UP000823922">
    <property type="component" value="Unassembled WGS sequence"/>
</dbReference>
<organism evidence="5 6">
    <name type="scientific">Candidatus Eisenbergiella intestinigallinarum</name>
    <dbReference type="NCBI Taxonomy" id="2838549"/>
    <lineage>
        <taxon>Bacteria</taxon>
        <taxon>Bacillati</taxon>
        <taxon>Bacillota</taxon>
        <taxon>Clostridia</taxon>
        <taxon>Lachnospirales</taxon>
        <taxon>Lachnospiraceae</taxon>
        <taxon>Eisenbergiella</taxon>
    </lineage>
</organism>
<gene>
    <name evidence="3" type="primary">recD2</name>
    <name evidence="5" type="ORF">H9926_12825</name>
</gene>
<comment type="function">
    <text evidence="3">DNA-dependent ATPase and ATP-dependent 5'-3' DNA helicase. Has no activity on blunt DNA or DNA with 3'-overhangs, requires at least 10 bases of 5'-ssDNA for helicase activity.</text>
</comment>
<evidence type="ECO:0000256" key="2">
    <source>
        <dbReference type="ARBA" id="ARBA00022840"/>
    </source>
</evidence>
<name>A0A9D2TSG2_9FIRM</name>
<dbReference type="PANTHER" id="PTHR43788">
    <property type="entry name" value="DNA2/NAM7 HELICASE FAMILY MEMBER"/>
    <property type="match status" value="1"/>
</dbReference>
<dbReference type="GO" id="GO:0009338">
    <property type="term" value="C:exodeoxyribonuclease V complex"/>
    <property type="evidence" value="ECO:0007669"/>
    <property type="project" value="TreeGrafter"/>
</dbReference>
<dbReference type="Pfam" id="PF14520">
    <property type="entry name" value="HHH_5"/>
    <property type="match status" value="1"/>
</dbReference>
<keyword evidence="3 5" id="KW-0347">Helicase</keyword>
<dbReference type="NCBIfam" id="TIGR01448">
    <property type="entry name" value="recD_rel"/>
    <property type="match status" value="1"/>
</dbReference>
<dbReference type="EC" id="5.6.2.3" evidence="3"/>
<dbReference type="Pfam" id="PF14490">
    <property type="entry name" value="HHH_RecD2"/>
    <property type="match status" value="1"/>
</dbReference>
<dbReference type="EMBL" id="DWVS01000329">
    <property type="protein sequence ID" value="HJC88886.1"/>
    <property type="molecule type" value="Genomic_DNA"/>
</dbReference>
<dbReference type="SUPFAM" id="SSF52540">
    <property type="entry name" value="P-loop containing nucleoside triphosphate hydrolases"/>
    <property type="match status" value="1"/>
</dbReference>
<comment type="similarity">
    <text evidence="3">Belongs to the RecD family. RecD2 subfamily.</text>
</comment>
<dbReference type="SUPFAM" id="SSF47781">
    <property type="entry name" value="RuvA domain 2-like"/>
    <property type="match status" value="1"/>
</dbReference>
<keyword evidence="2 3" id="KW-0067">ATP-binding</keyword>
<reference evidence="5" key="2">
    <citation type="submission" date="2021-04" db="EMBL/GenBank/DDBJ databases">
        <authorList>
            <person name="Gilroy R."/>
        </authorList>
    </citation>
    <scope>NUCLEOTIDE SEQUENCE</scope>
    <source>
        <strain evidence="5">ChiBcec1-1630</strain>
    </source>
</reference>
<dbReference type="SMART" id="SM00382">
    <property type="entry name" value="AAA"/>
    <property type="match status" value="1"/>
</dbReference>
<evidence type="ECO:0000259" key="4">
    <source>
        <dbReference type="SMART" id="SM00382"/>
    </source>
</evidence>
<dbReference type="GO" id="GO:0005524">
    <property type="term" value="F:ATP binding"/>
    <property type="evidence" value="ECO:0007669"/>
    <property type="project" value="UniProtKB-UniRule"/>
</dbReference>
<dbReference type="InterPro" id="IPR006345">
    <property type="entry name" value="RecD2"/>
</dbReference>
<dbReference type="GO" id="GO:0003677">
    <property type="term" value="F:DNA binding"/>
    <property type="evidence" value="ECO:0007669"/>
    <property type="project" value="UniProtKB-UniRule"/>
</dbReference>
<accession>A0A9D2TSG2</accession>
<dbReference type="Pfam" id="PF13245">
    <property type="entry name" value="AAA_19"/>
    <property type="match status" value="1"/>
</dbReference>
<dbReference type="Pfam" id="PF13538">
    <property type="entry name" value="UvrD_C_2"/>
    <property type="match status" value="1"/>
</dbReference>
<protein>
    <recommendedName>
        <fullName evidence="3">ATP-dependent RecD2 DNA helicase</fullName>
        <ecNumber evidence="3">5.6.2.3</ecNumber>
    </recommendedName>
    <alternativeName>
        <fullName evidence="3">DNA 5'-3' helicase subunit RecD2</fullName>
    </alternativeName>
</protein>
<proteinExistence type="inferred from homology"/>
<dbReference type="InterPro" id="IPR027785">
    <property type="entry name" value="UvrD-like_helicase_C"/>
</dbReference>
<dbReference type="InterPro" id="IPR010994">
    <property type="entry name" value="RuvA_2-like"/>
</dbReference>
<dbReference type="AlphaFoldDB" id="A0A9D2TSG2"/>
<comment type="caution">
    <text evidence="5">The sequence shown here is derived from an EMBL/GenBank/DDBJ whole genome shotgun (WGS) entry which is preliminary data.</text>
</comment>
<keyword evidence="1 3" id="KW-0547">Nucleotide-binding</keyword>
<dbReference type="GO" id="GO:0016787">
    <property type="term" value="F:hydrolase activity"/>
    <property type="evidence" value="ECO:0007669"/>
    <property type="project" value="UniProtKB-KW"/>
</dbReference>
<comment type="catalytic activity">
    <reaction evidence="3">
        <text>ATP + H2O = ADP + phosphate + H(+)</text>
        <dbReference type="Rhea" id="RHEA:13065"/>
        <dbReference type="ChEBI" id="CHEBI:15377"/>
        <dbReference type="ChEBI" id="CHEBI:15378"/>
        <dbReference type="ChEBI" id="CHEBI:30616"/>
        <dbReference type="ChEBI" id="CHEBI:43474"/>
        <dbReference type="ChEBI" id="CHEBI:456216"/>
        <dbReference type="EC" id="5.6.2.3"/>
    </reaction>
</comment>
<dbReference type="PANTHER" id="PTHR43788:SF6">
    <property type="entry name" value="DNA HELICASE B"/>
    <property type="match status" value="1"/>
</dbReference>
<dbReference type="Pfam" id="PF18335">
    <property type="entry name" value="SH3_13"/>
    <property type="match status" value="1"/>
</dbReference>
<dbReference type="GO" id="GO:0043139">
    <property type="term" value="F:5'-3' DNA helicase activity"/>
    <property type="evidence" value="ECO:0007669"/>
    <property type="project" value="UniProtKB-UniRule"/>
</dbReference>
<feature type="domain" description="AAA+ ATPase" evidence="4">
    <location>
        <begin position="343"/>
        <end position="499"/>
    </location>
</feature>
<dbReference type="Gene3D" id="2.30.30.940">
    <property type="match status" value="1"/>
</dbReference>
<dbReference type="CDD" id="cd17933">
    <property type="entry name" value="DEXSc_RecD-like"/>
    <property type="match status" value="1"/>
</dbReference>
<dbReference type="CDD" id="cd18809">
    <property type="entry name" value="SF1_C_RecD"/>
    <property type="match status" value="1"/>
</dbReference>
<keyword evidence="3" id="KW-0378">Hydrolase</keyword>
<reference evidence="5" key="1">
    <citation type="journal article" date="2021" name="PeerJ">
        <title>Extensive microbial diversity within the chicken gut microbiome revealed by metagenomics and culture.</title>
        <authorList>
            <person name="Gilroy R."/>
            <person name="Ravi A."/>
            <person name="Getino M."/>
            <person name="Pursley I."/>
            <person name="Horton D.L."/>
            <person name="Alikhan N.F."/>
            <person name="Baker D."/>
            <person name="Gharbi K."/>
            <person name="Hall N."/>
            <person name="Watson M."/>
            <person name="Adriaenssens E.M."/>
            <person name="Foster-Nyarko E."/>
            <person name="Jarju S."/>
            <person name="Secka A."/>
            <person name="Antonio M."/>
            <person name="Oren A."/>
            <person name="Chaudhuri R.R."/>
            <person name="La Ragione R."/>
            <person name="Hildebrand F."/>
            <person name="Pallen M.J."/>
        </authorList>
    </citation>
    <scope>NUCLEOTIDE SEQUENCE</scope>
    <source>
        <strain evidence="5">ChiBcec1-1630</strain>
    </source>
</reference>
<keyword evidence="3" id="KW-0413">Isomerase</keyword>
<evidence type="ECO:0000256" key="1">
    <source>
        <dbReference type="ARBA" id="ARBA00022741"/>
    </source>
</evidence>
<evidence type="ECO:0000313" key="6">
    <source>
        <dbReference type="Proteomes" id="UP000823922"/>
    </source>
</evidence>
<dbReference type="InterPro" id="IPR055446">
    <property type="entry name" value="RecD2_N_OB"/>
</dbReference>
<dbReference type="InterPro" id="IPR003593">
    <property type="entry name" value="AAA+_ATPase"/>
</dbReference>
<evidence type="ECO:0000256" key="3">
    <source>
        <dbReference type="HAMAP-Rule" id="MF_01488"/>
    </source>
</evidence>
<dbReference type="HAMAP" id="MF_01488">
    <property type="entry name" value="RecD2"/>
    <property type="match status" value="1"/>
</dbReference>
<dbReference type="GO" id="GO:0006310">
    <property type="term" value="P:DNA recombination"/>
    <property type="evidence" value="ECO:0007669"/>
    <property type="project" value="InterPro"/>
</dbReference>
<dbReference type="Gene3D" id="3.40.50.300">
    <property type="entry name" value="P-loop containing nucleotide triphosphate hydrolases"/>
    <property type="match status" value="2"/>
</dbReference>
<dbReference type="InterPro" id="IPR041451">
    <property type="entry name" value="RecD2_SH13"/>
</dbReference>
<dbReference type="Gene3D" id="1.10.150.20">
    <property type="entry name" value="5' to 3' exonuclease, C-terminal subdomain"/>
    <property type="match status" value="1"/>
</dbReference>
<sequence>MDKTSTEKISGYVEHIIYRNTENGYTVFELIADGEEITCVGSFQAIDEGEGLELSGGYVEHAVYGSQFKVESYVETVLEDEQSIERYLGSGAIRGVGPSLAARIVKKFGRDTFRIVEQEPERLAEIKGISERRAMEIGAQMEEKKEMREAMIYLQKYGITNTLAMKIYQTYKEEVYHILEENPYRLAEDIDGIGFRRADELAARIGIHTDSDFRIRSGILYTLQLAAADGNTCLPKAQLEEKAAQLLGLSVEYVSIQIPNLAMERKLVIKQVQEEAFVYASVFYYAELSCARMLADLNVSLAPEGGFLPSEEEKVLHDIEKLARGLGIELEALQLGAVLECVRNGIMILTGGPGTGKTTTINTIIHYFAAEGMDILLAAPTGRAAKRMTEATGYEARTIHRLLELSGLPDENGSGSISLSRARFERNADNPLEADVVIVDEMSMVDIQLFQSLLKAISPGTRLVLVGDVNQLPSVGPGQVLRDLIESRAFPVVELKKIFRQAGESDIVVNAHRINEGKEIALDNKSRDFFFLERDNVQVIYKHMILLIREKLPGYVHAGPFDIQVLTPMRKGNLGAETLNGILQAWLNPKADSKKEYQSADALFREGDKVMQTKNNYQLEWEVVSRYGIAVDKGVGIFNGDMGIVREIDEYARTLTVEFDEHRRVTYSFEQTSELELAYAITIHKSQGSEYPAVIMPLLGGPRMLFNRNLLYTGVTRAKGCVTILGSRQVVQDMIRNESEAKRFTGLDVRIREIMALEEPNENS</sequence>
<dbReference type="Pfam" id="PF23139">
    <property type="entry name" value="OB_YrrC"/>
    <property type="match status" value="1"/>
</dbReference>